<evidence type="ECO:0000313" key="2">
    <source>
        <dbReference type="Proteomes" id="UP001380953"/>
    </source>
</evidence>
<evidence type="ECO:0000313" key="1">
    <source>
        <dbReference type="EMBL" id="MEJ8305198.1"/>
    </source>
</evidence>
<protein>
    <submittedName>
        <fullName evidence="1">Response regulator</fullName>
    </submittedName>
</protein>
<gene>
    <name evidence="1" type="ORF">WKI47_14930</name>
</gene>
<comment type="caution">
    <text evidence="1">The sequence shown here is derived from an EMBL/GenBank/DDBJ whole genome shotgun (WGS) entry which is preliminary data.</text>
</comment>
<sequence length="504" mass="58393">MNTFRMVIVDDEPMIRKGLQALIRRIAPEWEVCGEATNGREALALIRNVKPDLVLTDISMPIMDGIELYAELKREAQTPLFLALSGYTDFSYVRQMLVMGAVDYITKPVEEPILIDKLNQVKAMVLNTSHQKLEESEQSQQLIEYWLHQLLNGKSHTAKTCEDRLHRLGLPITDLFFGLAAVYLNVHSVDAHDRSLYFYFLLKTCQELIPNQSVVIRAEDHMIMVLHWSSDEFTLKEQMIRFEEDFFRFAKGHARIPMLMASGPVFEHLLQLPSSWKLAKMEIRFQLTSDTEMDTVGWLNALKQGQQARIQNLITQAFLEAQPENWRDRFIGCLAILGQFANQCGVPQYLVIDPLRMELPGEDNHSLSREVWINKLNMLVEEILFYAQKSRQQTESPLIVRVKDFIRANLNENLTLQTTADYVRMNPSYLSEVFKEAMGITFIDYVIQQRMELAKRLIIEDRYKLYEIAGLVGYQSPKHFTSVFKRIVGALPSEYKRYVESAPR</sequence>
<organism evidence="1 2">
    <name type="scientific">Saccharibacillus sacchari</name>
    <dbReference type="NCBI Taxonomy" id="456493"/>
    <lineage>
        <taxon>Bacteria</taxon>
        <taxon>Bacillati</taxon>
        <taxon>Bacillota</taxon>
        <taxon>Bacilli</taxon>
        <taxon>Bacillales</taxon>
        <taxon>Paenibacillaceae</taxon>
        <taxon>Saccharibacillus</taxon>
    </lineage>
</organism>
<keyword evidence="2" id="KW-1185">Reference proteome</keyword>
<reference evidence="1" key="1">
    <citation type="submission" date="2024-03" db="EMBL/GenBank/DDBJ databases">
        <title>Whole genome sequecning of epiphytes from Marcgravia umbellata leaves.</title>
        <authorList>
            <person name="Kumar G."/>
            <person name="Savka M.A."/>
        </authorList>
    </citation>
    <scope>NUCLEOTIDE SEQUENCE</scope>
    <source>
        <strain evidence="1">RIT_BL5</strain>
    </source>
</reference>
<dbReference type="EMBL" id="JBBKAR010000039">
    <property type="protein sequence ID" value="MEJ8305198.1"/>
    <property type="molecule type" value="Genomic_DNA"/>
</dbReference>
<accession>A0ACC6PE64</accession>
<name>A0ACC6PE64_9BACL</name>
<dbReference type="Proteomes" id="UP001380953">
    <property type="component" value="Unassembled WGS sequence"/>
</dbReference>
<proteinExistence type="predicted"/>